<dbReference type="GO" id="GO:0004771">
    <property type="term" value="F:sterol ester esterase activity"/>
    <property type="evidence" value="ECO:0007669"/>
    <property type="project" value="TreeGrafter"/>
</dbReference>
<evidence type="ECO:0000256" key="2">
    <source>
        <dbReference type="ARBA" id="ARBA00022801"/>
    </source>
</evidence>
<dbReference type="InterPro" id="IPR013094">
    <property type="entry name" value="AB_hydrolase_3"/>
</dbReference>
<dbReference type="EMBL" id="NCKU01007807">
    <property type="protein sequence ID" value="RWS02365.1"/>
    <property type="molecule type" value="Genomic_DNA"/>
</dbReference>
<feature type="domain" description="Alpha/beta hydrolase fold-3" evidence="3">
    <location>
        <begin position="289"/>
        <end position="383"/>
    </location>
</feature>
<dbReference type="GO" id="GO:0005829">
    <property type="term" value="C:cytosol"/>
    <property type="evidence" value="ECO:0007669"/>
    <property type="project" value="TreeGrafter"/>
</dbReference>
<evidence type="ECO:0000256" key="1">
    <source>
        <dbReference type="ARBA" id="ARBA00010515"/>
    </source>
</evidence>
<dbReference type="AlphaFoldDB" id="A0A3S3PNH1"/>
<dbReference type="PANTHER" id="PTHR23025">
    <property type="entry name" value="TRIACYLGLYCEROL LIPASE"/>
    <property type="match status" value="1"/>
</dbReference>
<proteinExistence type="inferred from homology"/>
<accession>A0A3S3PNH1</accession>
<comment type="caution">
    <text evidence="5">The sequence shown here is derived from an EMBL/GenBank/DDBJ whole genome shotgun (WGS) entry which is preliminary data.</text>
</comment>
<dbReference type="InterPro" id="IPR002168">
    <property type="entry name" value="Lipase_GDXG_HIS_AS"/>
</dbReference>
<reference evidence="5" key="2">
    <citation type="submission" date="2018-11" db="EMBL/GenBank/DDBJ databases">
        <title>Trombidioid mite genomics.</title>
        <authorList>
            <person name="Dong X."/>
        </authorList>
    </citation>
    <scope>NUCLEOTIDE SEQUENCE</scope>
    <source>
        <strain evidence="5">UoL-WK</strain>
    </source>
</reference>
<evidence type="ECO:0000259" key="3">
    <source>
        <dbReference type="Pfam" id="PF07859"/>
    </source>
</evidence>
<dbReference type="PROSITE" id="PS01173">
    <property type="entry name" value="LIPASE_GDXG_HIS"/>
    <property type="match status" value="1"/>
</dbReference>
<sequence length="491" mass="56926">MDSSLETRFAFLEKTLPQNSQKCFLFKQLSNNCEKIRQSLPEIIEWAKESNFKNVQANGYWSFVKIVDKFIDLVENSITNMNSKSIDPNLVKLSRFLLVYLDKVCETREVVEIDFNFNTKKLFTSFPEDQTKYFNEYIAGDHWAEVQTIYGHFNCFWLCRSTSFVLNIFTLFTAIVSKFPKSLCALWDRDYRGKILFETMKNATIDFPFAMWRILEWKIHSKFLACLINIGSGLQTSTEFIPRQKSWIIPEWSKGRVQRKYFSKFQSSGKKVRCRLLQHRNKSQNDTLVLHMHGGGFVALSPDSHEIFLRHWASNIGGVPILSVDYTLKVEYPIALQEVLDVYLWCVSGEPNVKKMLGFNPKKIVLCGDSAGGLLGITLCTVLCDIRKICEQNNEYVNLPFPSSFIGIYTTFNLLSHRIVEKHVRFFFISSHYDLFLDNNVEFAKAWRGEISLDVVDGLSHGFLHWCFLCREAQKASDICLKRLQQAIGSY</sequence>
<dbReference type="PANTHER" id="PTHR23025:SF3">
    <property type="entry name" value="HORMONE-SENSITIVE LIPASE"/>
    <property type="match status" value="1"/>
</dbReference>
<organism evidence="5 6">
    <name type="scientific">Dinothrombium tinctorium</name>
    <dbReference type="NCBI Taxonomy" id="1965070"/>
    <lineage>
        <taxon>Eukaryota</taxon>
        <taxon>Metazoa</taxon>
        <taxon>Ecdysozoa</taxon>
        <taxon>Arthropoda</taxon>
        <taxon>Chelicerata</taxon>
        <taxon>Arachnida</taxon>
        <taxon>Acari</taxon>
        <taxon>Acariformes</taxon>
        <taxon>Trombidiformes</taxon>
        <taxon>Prostigmata</taxon>
        <taxon>Anystina</taxon>
        <taxon>Parasitengona</taxon>
        <taxon>Trombidioidea</taxon>
        <taxon>Trombidiidae</taxon>
        <taxon>Dinothrombium</taxon>
    </lineage>
</organism>
<reference evidence="5 6" key="1">
    <citation type="journal article" date="2018" name="Gigascience">
        <title>Genomes of trombidid mites reveal novel predicted allergens and laterally-transferred genes associated with secondary metabolism.</title>
        <authorList>
            <person name="Dong X."/>
            <person name="Chaisiri K."/>
            <person name="Xia D."/>
            <person name="Armstrong S.D."/>
            <person name="Fang Y."/>
            <person name="Donnelly M.J."/>
            <person name="Kadowaki T."/>
            <person name="McGarry J.W."/>
            <person name="Darby A.C."/>
            <person name="Makepeace B.L."/>
        </authorList>
    </citation>
    <scope>NUCLEOTIDE SEQUENCE [LARGE SCALE GENOMIC DNA]</scope>
    <source>
        <strain evidence="5">UoL-WK</strain>
    </source>
</reference>
<dbReference type="SUPFAM" id="SSF53474">
    <property type="entry name" value="alpha/beta-Hydrolases"/>
    <property type="match status" value="1"/>
</dbReference>
<dbReference type="EMBL" id="NCKU01001022">
    <property type="protein sequence ID" value="RWS13335.1"/>
    <property type="molecule type" value="Genomic_DNA"/>
</dbReference>
<keyword evidence="2" id="KW-0378">Hydrolase</keyword>
<comment type="similarity">
    <text evidence="1">Belongs to the 'GDXG' lipolytic enzyme family.</text>
</comment>
<dbReference type="GO" id="GO:0004806">
    <property type="term" value="F:triacylglycerol lipase activity"/>
    <property type="evidence" value="ECO:0007669"/>
    <property type="project" value="TreeGrafter"/>
</dbReference>
<dbReference type="Pfam" id="PF07859">
    <property type="entry name" value="Abhydrolase_3"/>
    <property type="match status" value="1"/>
</dbReference>
<keyword evidence="6" id="KW-1185">Reference proteome</keyword>
<dbReference type="Gene3D" id="3.40.50.1820">
    <property type="entry name" value="alpha/beta hydrolase"/>
    <property type="match status" value="1"/>
</dbReference>
<name>A0A3S3PNH1_9ACAR</name>
<dbReference type="InterPro" id="IPR029058">
    <property type="entry name" value="AB_hydrolase_fold"/>
</dbReference>
<protein>
    <submittedName>
        <fullName evidence="5">Hormone-sensitive lipase-like isoform X1</fullName>
    </submittedName>
</protein>
<dbReference type="GO" id="GO:0019433">
    <property type="term" value="P:triglyceride catabolic process"/>
    <property type="evidence" value="ECO:0007669"/>
    <property type="project" value="TreeGrafter"/>
</dbReference>
<evidence type="ECO:0000313" key="4">
    <source>
        <dbReference type="EMBL" id="RWS02365.1"/>
    </source>
</evidence>
<evidence type="ECO:0000313" key="5">
    <source>
        <dbReference type="EMBL" id="RWS13335.1"/>
    </source>
</evidence>
<dbReference type="Proteomes" id="UP000285301">
    <property type="component" value="Unassembled WGS sequence"/>
</dbReference>
<dbReference type="OrthoDB" id="6413688at2759"/>
<dbReference type="STRING" id="1965070.A0A3S3PNH1"/>
<gene>
    <name evidence="5" type="ORF">B4U79_03949</name>
    <name evidence="4" type="ORF">B4U79_14458</name>
</gene>
<evidence type="ECO:0000313" key="6">
    <source>
        <dbReference type="Proteomes" id="UP000285301"/>
    </source>
</evidence>